<evidence type="ECO:0000256" key="1">
    <source>
        <dbReference type="ARBA" id="ARBA00007637"/>
    </source>
</evidence>
<evidence type="ECO:0000259" key="4">
    <source>
        <dbReference type="Pfam" id="PF01370"/>
    </source>
</evidence>
<keyword evidence="2" id="KW-0560">Oxidoreductase</keyword>
<dbReference type="SUPFAM" id="SSF51735">
    <property type="entry name" value="NAD(P)-binding Rossmann-fold domains"/>
    <property type="match status" value="1"/>
</dbReference>
<dbReference type="Pfam" id="PF01370">
    <property type="entry name" value="Epimerase"/>
    <property type="match status" value="1"/>
</dbReference>
<organism evidence="8">
    <name type="scientific">freshwater metagenome</name>
    <dbReference type="NCBI Taxonomy" id="449393"/>
    <lineage>
        <taxon>unclassified sequences</taxon>
        <taxon>metagenomes</taxon>
        <taxon>ecological metagenomes</taxon>
    </lineage>
</organism>
<gene>
    <name evidence="6" type="ORF">UFOPK2656_01736</name>
    <name evidence="7" type="ORF">UFOPK3099_00053</name>
    <name evidence="8" type="ORF">UFOPK3267_00066</name>
    <name evidence="9" type="ORF">UFOPK3651_03320</name>
    <name evidence="10" type="ORF">UFOPK3931_01553</name>
    <name evidence="5" type="ORF">UFOPK4189_01824</name>
</gene>
<sequence>MRVLITGARGKVGSFAAEAFLAAGHRVVLSDISPARYGLTGERFRYLRADLTDYGQTIGIVMAAKPDVIVHAAGIPDSSHDPGPTIFANNSLANFHVAEAVAQTGVGRLVYLSSETALGFVTALRPFLPDYLPVDEEHLRRPQEAYALSKSLGEDICDSLVRRCDATAVSIRPSLVLAPADYALIGGLQRATGRSFNHWSYVDVEDLADLIVLAAATPTPGHEVVYAAQPDNLLGASFRQLVADALGDDAPPVRDLEREDCGGISIAKARRLFGWAPTRSWRDRTNATNDNGGHQ</sequence>
<accession>A0A6J7BM48</accession>
<evidence type="ECO:0000256" key="3">
    <source>
        <dbReference type="ARBA" id="ARBA00023027"/>
    </source>
</evidence>
<dbReference type="AlphaFoldDB" id="A0A6J7BM48"/>
<dbReference type="EMBL" id="CAEZYF010000010">
    <property type="protein sequence ID" value="CAB4725452.1"/>
    <property type="molecule type" value="Genomic_DNA"/>
</dbReference>
<dbReference type="EMBL" id="CAFBOL010000037">
    <property type="protein sequence ID" value="CAB4992310.1"/>
    <property type="molecule type" value="Genomic_DNA"/>
</dbReference>
<dbReference type="EMBL" id="CAFAAV010000002">
    <property type="protein sequence ID" value="CAB4799921.1"/>
    <property type="molecule type" value="Genomic_DNA"/>
</dbReference>
<feature type="domain" description="NAD-dependent epimerase/dehydratase" evidence="4">
    <location>
        <begin position="3"/>
        <end position="220"/>
    </location>
</feature>
<dbReference type="GO" id="GO:0016491">
    <property type="term" value="F:oxidoreductase activity"/>
    <property type="evidence" value="ECO:0007669"/>
    <property type="project" value="UniProtKB-KW"/>
</dbReference>
<evidence type="ECO:0000313" key="5">
    <source>
        <dbReference type="EMBL" id="CAB4364057.1"/>
    </source>
</evidence>
<dbReference type="Gene3D" id="3.40.50.720">
    <property type="entry name" value="NAD(P)-binding Rossmann-like Domain"/>
    <property type="match status" value="1"/>
</dbReference>
<dbReference type="InterPro" id="IPR036291">
    <property type="entry name" value="NAD(P)-bd_dom_sf"/>
</dbReference>
<evidence type="ECO:0000313" key="9">
    <source>
        <dbReference type="EMBL" id="CAB4958003.1"/>
    </source>
</evidence>
<protein>
    <submittedName>
        <fullName evidence="8">Unannotated protein</fullName>
    </submittedName>
</protein>
<dbReference type="EMBL" id="CAFBIY010000002">
    <property type="protein sequence ID" value="CAB4846041.1"/>
    <property type="molecule type" value="Genomic_DNA"/>
</dbReference>
<name>A0A6J7BM48_9ZZZZ</name>
<dbReference type="PANTHER" id="PTHR43103:SF5">
    <property type="entry name" value="4-EPIMERASE, PUTATIVE (AFU_ORTHOLOGUE AFUA_7G00360)-RELATED"/>
    <property type="match status" value="1"/>
</dbReference>
<dbReference type="InterPro" id="IPR001509">
    <property type="entry name" value="Epimerase_deHydtase"/>
</dbReference>
<keyword evidence="3" id="KW-0520">NAD</keyword>
<evidence type="ECO:0000313" key="10">
    <source>
        <dbReference type="EMBL" id="CAB4992310.1"/>
    </source>
</evidence>
<dbReference type="PANTHER" id="PTHR43103">
    <property type="entry name" value="NUCLEOSIDE-DIPHOSPHATE-SUGAR EPIMERASE"/>
    <property type="match status" value="1"/>
</dbReference>
<reference evidence="8" key="1">
    <citation type="submission" date="2020-05" db="EMBL/GenBank/DDBJ databases">
        <authorList>
            <person name="Chiriac C."/>
            <person name="Salcher M."/>
            <person name="Ghai R."/>
            <person name="Kavagutti S V."/>
        </authorList>
    </citation>
    <scope>NUCLEOTIDE SEQUENCE</scope>
</reference>
<evidence type="ECO:0000256" key="2">
    <source>
        <dbReference type="ARBA" id="ARBA00023002"/>
    </source>
</evidence>
<comment type="similarity">
    <text evidence="1">Belongs to the NAD(P)-dependent epimerase/dehydratase family.</text>
</comment>
<proteinExistence type="inferred from homology"/>
<dbReference type="EMBL" id="CAESGF010000010">
    <property type="protein sequence ID" value="CAB4364057.1"/>
    <property type="molecule type" value="Genomic_DNA"/>
</dbReference>
<dbReference type="EMBL" id="CAFBMT010000037">
    <property type="protein sequence ID" value="CAB4958003.1"/>
    <property type="molecule type" value="Genomic_DNA"/>
</dbReference>
<evidence type="ECO:0000313" key="7">
    <source>
        <dbReference type="EMBL" id="CAB4799921.1"/>
    </source>
</evidence>
<evidence type="ECO:0000313" key="6">
    <source>
        <dbReference type="EMBL" id="CAB4725452.1"/>
    </source>
</evidence>
<evidence type="ECO:0000313" key="8">
    <source>
        <dbReference type="EMBL" id="CAB4846041.1"/>
    </source>
</evidence>